<dbReference type="PROSITE" id="PS51257">
    <property type="entry name" value="PROKAR_LIPOPROTEIN"/>
    <property type="match status" value="1"/>
</dbReference>
<feature type="signal peptide" evidence="2">
    <location>
        <begin position="1"/>
        <end position="34"/>
    </location>
</feature>
<reference evidence="3" key="1">
    <citation type="submission" date="2020-07" db="EMBL/GenBank/DDBJ databases">
        <authorList>
            <person name="Pettersson B.M.F."/>
            <person name="Behra P.R.K."/>
            <person name="Ramesh M."/>
            <person name="Das S."/>
            <person name="Dasgupta S."/>
            <person name="Kirsebom L.A."/>
        </authorList>
    </citation>
    <scope>NUCLEOTIDE SEQUENCE</scope>
    <source>
        <strain evidence="3">DSM 45406</strain>
    </source>
</reference>
<feature type="non-terminal residue" evidence="3">
    <location>
        <position position="145"/>
    </location>
</feature>
<dbReference type="GO" id="GO:0008233">
    <property type="term" value="F:peptidase activity"/>
    <property type="evidence" value="ECO:0007669"/>
    <property type="project" value="UniProtKB-KW"/>
</dbReference>
<dbReference type="SUPFAM" id="SSF50494">
    <property type="entry name" value="Trypsin-like serine proteases"/>
    <property type="match status" value="1"/>
</dbReference>
<feature type="chain" id="PRO_5040959435" evidence="2">
    <location>
        <begin position="35"/>
        <end position="145"/>
    </location>
</feature>
<feature type="region of interest" description="Disordered" evidence="1">
    <location>
        <begin position="98"/>
        <end position="145"/>
    </location>
</feature>
<feature type="compositionally biased region" description="Basic and acidic residues" evidence="1">
    <location>
        <begin position="136"/>
        <end position="145"/>
    </location>
</feature>
<dbReference type="InterPro" id="IPR043504">
    <property type="entry name" value="Peptidase_S1_PA_chymotrypsin"/>
</dbReference>
<evidence type="ECO:0000256" key="1">
    <source>
        <dbReference type="SAM" id="MobiDB-lite"/>
    </source>
</evidence>
<dbReference type="AlphaFoldDB" id="A0A9X2YB78"/>
<evidence type="ECO:0000313" key="4">
    <source>
        <dbReference type="Proteomes" id="UP001140272"/>
    </source>
</evidence>
<organism evidence="3 4">
    <name type="scientific">Mycolicibacterium rufum</name>
    <dbReference type="NCBI Taxonomy" id="318424"/>
    <lineage>
        <taxon>Bacteria</taxon>
        <taxon>Bacillati</taxon>
        <taxon>Actinomycetota</taxon>
        <taxon>Actinomycetes</taxon>
        <taxon>Mycobacteriales</taxon>
        <taxon>Mycobacteriaceae</taxon>
        <taxon>Mycolicibacterium</taxon>
    </lineage>
</organism>
<name>A0A9X2YB78_9MYCO</name>
<keyword evidence="2" id="KW-0732">Signal</keyword>
<gene>
    <name evidence="3" type="ORF">H7H73_09755</name>
</gene>
<proteinExistence type="predicted"/>
<sequence>MRMGPCVPVRLAAAAMTAAVLTSCGAAYPVPPQAAEPVVSTAPSAHPVAPDPRVGAVFLGADGVHVCSASVLSSAVADLILTAAHCVADNAEETFVPGFSDTHPAEAGQAPRRGVPRSALGARPGPGWPTFAVARVSRDDGPALP</sequence>
<evidence type="ECO:0000256" key="2">
    <source>
        <dbReference type="SAM" id="SignalP"/>
    </source>
</evidence>
<protein>
    <submittedName>
        <fullName evidence="3">Serine protease</fullName>
    </submittedName>
</protein>
<evidence type="ECO:0000313" key="3">
    <source>
        <dbReference type="EMBL" id="MCV7070687.1"/>
    </source>
</evidence>
<keyword evidence="3" id="KW-0645">Protease</keyword>
<dbReference type="GO" id="GO:0006508">
    <property type="term" value="P:proteolysis"/>
    <property type="evidence" value="ECO:0007669"/>
    <property type="project" value="UniProtKB-KW"/>
</dbReference>
<dbReference type="EMBL" id="JACKRN010000335">
    <property type="protein sequence ID" value="MCV7070687.1"/>
    <property type="molecule type" value="Genomic_DNA"/>
</dbReference>
<dbReference type="Gene3D" id="2.40.10.10">
    <property type="entry name" value="Trypsin-like serine proteases"/>
    <property type="match status" value="1"/>
</dbReference>
<keyword evidence="3" id="KW-0378">Hydrolase</keyword>
<reference evidence="3" key="2">
    <citation type="journal article" date="2022" name="BMC Genomics">
        <title>Comparative genome analysis of mycobacteria focusing on tRNA and non-coding RNA.</title>
        <authorList>
            <person name="Behra P.R.K."/>
            <person name="Pettersson B.M.F."/>
            <person name="Ramesh M."/>
            <person name="Das S."/>
            <person name="Dasgupta S."/>
            <person name="Kirsebom L.A."/>
        </authorList>
    </citation>
    <scope>NUCLEOTIDE SEQUENCE</scope>
    <source>
        <strain evidence="3">DSM 45406</strain>
    </source>
</reference>
<accession>A0A9X2YB78</accession>
<comment type="caution">
    <text evidence="3">The sequence shown here is derived from an EMBL/GenBank/DDBJ whole genome shotgun (WGS) entry which is preliminary data.</text>
</comment>
<dbReference type="InterPro" id="IPR009003">
    <property type="entry name" value="Peptidase_S1_PA"/>
</dbReference>
<dbReference type="Proteomes" id="UP001140272">
    <property type="component" value="Unassembled WGS sequence"/>
</dbReference>